<dbReference type="PANTHER" id="PTHR20930:SF0">
    <property type="entry name" value="PROTEIN ILRUN"/>
    <property type="match status" value="1"/>
</dbReference>
<reference evidence="4" key="2">
    <citation type="submission" date="2018-07" db="EMBL/GenBank/DDBJ databases">
        <authorList>
            <person name="Quirk P.G."/>
            <person name="Krulwich T.A."/>
        </authorList>
    </citation>
    <scope>NUCLEOTIDE SEQUENCE</scope>
</reference>
<feature type="compositionally biased region" description="Acidic residues" evidence="1">
    <location>
        <begin position="260"/>
        <end position="269"/>
    </location>
</feature>
<dbReference type="SUPFAM" id="SSF46934">
    <property type="entry name" value="UBA-like"/>
    <property type="match status" value="1"/>
</dbReference>
<dbReference type="InterPro" id="IPR039517">
    <property type="entry name" value="C6orf106_UBA-like"/>
</dbReference>
<dbReference type="Pfam" id="PF14555">
    <property type="entry name" value="UBA_4"/>
    <property type="match status" value="1"/>
</dbReference>
<evidence type="ECO:0000313" key="4">
    <source>
        <dbReference type="EMBL" id="SSX28609.1"/>
    </source>
</evidence>
<dbReference type="GO" id="GO:0043130">
    <property type="term" value="F:ubiquitin binding"/>
    <property type="evidence" value="ECO:0007669"/>
    <property type="project" value="TreeGrafter"/>
</dbReference>
<dbReference type="PANTHER" id="PTHR20930">
    <property type="entry name" value="OVARIAN CARCINOMA ANTIGEN CA125-RELATED"/>
    <property type="match status" value="1"/>
</dbReference>
<feature type="domain" description="Nbr1 FW" evidence="2">
    <location>
        <begin position="88"/>
        <end position="184"/>
    </location>
</feature>
<protein>
    <submittedName>
        <fullName evidence="4">CSON000283 protein</fullName>
    </submittedName>
</protein>
<dbReference type="EMBL" id="UFQT01001042">
    <property type="protein sequence ID" value="SSX28609.1"/>
    <property type="molecule type" value="Genomic_DNA"/>
</dbReference>
<dbReference type="Gene3D" id="1.10.8.10">
    <property type="entry name" value="DNA helicase RuvA subunit, C-terminal domain"/>
    <property type="match status" value="1"/>
</dbReference>
<dbReference type="InterPro" id="IPR032350">
    <property type="entry name" value="Nbr1_FW"/>
</dbReference>
<feature type="region of interest" description="Disordered" evidence="1">
    <location>
        <begin position="210"/>
        <end position="269"/>
    </location>
</feature>
<dbReference type="CDD" id="cd14349">
    <property type="entry name" value="UBA_CF106"/>
    <property type="match status" value="1"/>
</dbReference>
<proteinExistence type="predicted"/>
<dbReference type="GO" id="GO:0000407">
    <property type="term" value="C:phagophore assembly site"/>
    <property type="evidence" value="ECO:0007669"/>
    <property type="project" value="TreeGrafter"/>
</dbReference>
<dbReference type="InterPro" id="IPR013783">
    <property type="entry name" value="Ig-like_fold"/>
</dbReference>
<dbReference type="GO" id="GO:0016236">
    <property type="term" value="P:macroautophagy"/>
    <property type="evidence" value="ECO:0007669"/>
    <property type="project" value="TreeGrafter"/>
</dbReference>
<dbReference type="CDD" id="cd14947">
    <property type="entry name" value="NBR1_like"/>
    <property type="match status" value="1"/>
</dbReference>
<evidence type="ECO:0000259" key="2">
    <source>
        <dbReference type="Pfam" id="PF16158"/>
    </source>
</evidence>
<accession>A0A336MI25</accession>
<evidence type="ECO:0000256" key="1">
    <source>
        <dbReference type="SAM" id="MobiDB-lite"/>
    </source>
</evidence>
<name>A0A336MI25_CULSO</name>
<reference evidence="3" key="1">
    <citation type="submission" date="2018-04" db="EMBL/GenBank/DDBJ databases">
        <authorList>
            <person name="Go L.Y."/>
            <person name="Mitchell J.A."/>
        </authorList>
    </citation>
    <scope>NUCLEOTIDE SEQUENCE</scope>
    <source>
        <tissue evidence="3">Whole organism</tissue>
    </source>
</reference>
<dbReference type="AlphaFoldDB" id="A0A336MI25"/>
<dbReference type="EMBL" id="UFQS01001042">
    <property type="protein sequence ID" value="SSX08694.1"/>
    <property type="molecule type" value="Genomic_DNA"/>
</dbReference>
<feature type="compositionally biased region" description="Low complexity" evidence="1">
    <location>
        <begin position="212"/>
        <end position="234"/>
    </location>
</feature>
<dbReference type="OMA" id="LESCNWN"/>
<dbReference type="VEuPathDB" id="VectorBase:CSON000283"/>
<dbReference type="Gene3D" id="2.60.40.10">
    <property type="entry name" value="Immunoglobulins"/>
    <property type="match status" value="1"/>
</dbReference>
<sequence length="269" mass="29498">MDIDDSPAPTQQNDDINNELLTMFSCMGTEEKDNLVQQFQYVGNEPSQATAKFFLDMNNWNLQAAVGCYFDYLASTRAPQMKVLKSCTVGEGESVTPNTSFTVSWLVQNNGETEWPAGTCLKEVSVQALDNIVIPVPALAPMDTTKITVQLVSPMEFGDFITKWRLCTPSNLFFGATITCVVNVCESGTLALTQQLNELHVPSIPTTVIEHTSNTSTNNDSLSGAISNNSSSGADPPPSYYANHNVIQQQQQQQQPPNTADEEMWDDVL</sequence>
<organism evidence="4">
    <name type="scientific">Culicoides sonorensis</name>
    <name type="common">Biting midge</name>
    <dbReference type="NCBI Taxonomy" id="179676"/>
    <lineage>
        <taxon>Eukaryota</taxon>
        <taxon>Metazoa</taxon>
        <taxon>Ecdysozoa</taxon>
        <taxon>Arthropoda</taxon>
        <taxon>Hexapoda</taxon>
        <taxon>Insecta</taxon>
        <taxon>Pterygota</taxon>
        <taxon>Neoptera</taxon>
        <taxon>Endopterygota</taxon>
        <taxon>Diptera</taxon>
        <taxon>Nematocera</taxon>
        <taxon>Chironomoidea</taxon>
        <taxon>Ceratopogonidae</taxon>
        <taxon>Ceratopogoninae</taxon>
        <taxon>Culicoides</taxon>
        <taxon>Monoculicoides</taxon>
    </lineage>
</organism>
<dbReference type="InterPro" id="IPR009060">
    <property type="entry name" value="UBA-like_sf"/>
</dbReference>
<evidence type="ECO:0000313" key="3">
    <source>
        <dbReference type="EMBL" id="SSX08694.1"/>
    </source>
</evidence>
<gene>
    <name evidence="4" type="primary">CSON000283</name>
</gene>
<dbReference type="Pfam" id="PF16158">
    <property type="entry name" value="N_BRCA1_IG"/>
    <property type="match status" value="1"/>
</dbReference>